<dbReference type="InterPro" id="IPR051416">
    <property type="entry name" value="phD-YefM_TA_antitoxins"/>
</dbReference>
<comment type="caution">
    <text evidence="3">The sequence shown here is derived from an EMBL/GenBank/DDBJ whole genome shotgun (WGS) entry which is preliminary data.</text>
</comment>
<sequence length="92" mass="9991">MKTVNIHEAKTHFSRLINQAAEGEEIIISRAGKPVARLLRYETPKIKREAGVLRGKLRIGPDFDDPLPSDIAAAFGCETSGSEDDGATGRKT</sequence>
<dbReference type="NCBIfam" id="TIGR01552">
    <property type="entry name" value="phd_fam"/>
    <property type="match status" value="1"/>
</dbReference>
<dbReference type="SUPFAM" id="SSF143120">
    <property type="entry name" value="YefM-like"/>
    <property type="match status" value="1"/>
</dbReference>
<accession>A0ABV8UNF9</accession>
<protein>
    <recommendedName>
        <fullName evidence="2">Antitoxin</fullName>
    </recommendedName>
</protein>
<dbReference type="Proteomes" id="UP001595799">
    <property type="component" value="Unassembled WGS sequence"/>
</dbReference>
<dbReference type="InterPro" id="IPR036165">
    <property type="entry name" value="YefM-like_sf"/>
</dbReference>
<comment type="similarity">
    <text evidence="1 2">Belongs to the phD/YefM antitoxin family.</text>
</comment>
<dbReference type="RefSeq" id="WP_382422435.1">
    <property type="nucleotide sequence ID" value="NZ_JBHSCW010000006.1"/>
</dbReference>
<dbReference type="Gene3D" id="3.40.1620.10">
    <property type="entry name" value="YefM-like domain"/>
    <property type="match status" value="1"/>
</dbReference>
<name>A0ABV8UNF9_9PROT</name>
<evidence type="ECO:0000313" key="3">
    <source>
        <dbReference type="EMBL" id="MFC4352084.1"/>
    </source>
</evidence>
<dbReference type="EMBL" id="JBHSCW010000006">
    <property type="protein sequence ID" value="MFC4352084.1"/>
    <property type="molecule type" value="Genomic_DNA"/>
</dbReference>
<keyword evidence="4" id="KW-1185">Reference proteome</keyword>
<evidence type="ECO:0000256" key="2">
    <source>
        <dbReference type="RuleBase" id="RU362080"/>
    </source>
</evidence>
<organism evidence="3 4">
    <name type="scientific">Fodinicurvata halophila</name>
    <dbReference type="NCBI Taxonomy" id="1419723"/>
    <lineage>
        <taxon>Bacteria</taxon>
        <taxon>Pseudomonadati</taxon>
        <taxon>Pseudomonadota</taxon>
        <taxon>Alphaproteobacteria</taxon>
        <taxon>Rhodospirillales</taxon>
        <taxon>Rhodovibrionaceae</taxon>
        <taxon>Fodinicurvata</taxon>
    </lineage>
</organism>
<gene>
    <name evidence="3" type="ORF">ACFOW6_11075</name>
</gene>
<dbReference type="PANTHER" id="PTHR35377">
    <property type="entry name" value="ANTITOXIN VAPB49-RELATED-RELATED"/>
    <property type="match status" value="1"/>
</dbReference>
<evidence type="ECO:0000256" key="1">
    <source>
        <dbReference type="ARBA" id="ARBA00009981"/>
    </source>
</evidence>
<proteinExistence type="inferred from homology"/>
<reference evidence="4" key="1">
    <citation type="journal article" date="2019" name="Int. J. Syst. Evol. Microbiol.">
        <title>The Global Catalogue of Microorganisms (GCM) 10K type strain sequencing project: providing services to taxonomists for standard genome sequencing and annotation.</title>
        <authorList>
            <consortium name="The Broad Institute Genomics Platform"/>
            <consortium name="The Broad Institute Genome Sequencing Center for Infectious Disease"/>
            <person name="Wu L."/>
            <person name="Ma J."/>
        </authorList>
    </citation>
    <scope>NUCLEOTIDE SEQUENCE [LARGE SCALE GENOMIC DNA]</scope>
    <source>
        <strain evidence="4">CECT 8472</strain>
    </source>
</reference>
<evidence type="ECO:0000313" key="4">
    <source>
        <dbReference type="Proteomes" id="UP001595799"/>
    </source>
</evidence>
<comment type="function">
    <text evidence="2">Antitoxin component of a type II toxin-antitoxin (TA) system.</text>
</comment>
<dbReference type="Pfam" id="PF02604">
    <property type="entry name" value="PhdYeFM_antitox"/>
    <property type="match status" value="1"/>
</dbReference>
<dbReference type="InterPro" id="IPR006442">
    <property type="entry name" value="Antitoxin_Phd/YefM"/>
</dbReference>